<feature type="region of interest" description="Disordered" evidence="2">
    <location>
        <begin position="1"/>
        <end position="85"/>
    </location>
</feature>
<dbReference type="SMART" id="SM00248">
    <property type="entry name" value="ANK"/>
    <property type="match status" value="1"/>
</dbReference>
<evidence type="ECO:0000313" key="3">
    <source>
        <dbReference type="EMBL" id="KXS10356.1"/>
    </source>
</evidence>
<accession>A0A139A0P9</accession>
<dbReference type="Gene3D" id="1.25.40.20">
    <property type="entry name" value="Ankyrin repeat-containing domain"/>
    <property type="match status" value="1"/>
</dbReference>
<proteinExistence type="predicted"/>
<organism evidence="3 4">
    <name type="scientific">Gonapodya prolifera (strain JEL478)</name>
    <name type="common">Monoblepharis prolifera</name>
    <dbReference type="NCBI Taxonomy" id="1344416"/>
    <lineage>
        <taxon>Eukaryota</taxon>
        <taxon>Fungi</taxon>
        <taxon>Fungi incertae sedis</taxon>
        <taxon>Chytridiomycota</taxon>
        <taxon>Chytridiomycota incertae sedis</taxon>
        <taxon>Monoblepharidomycetes</taxon>
        <taxon>Monoblepharidales</taxon>
        <taxon>Gonapodyaceae</taxon>
        <taxon>Gonapodya</taxon>
    </lineage>
</organism>
<evidence type="ECO:0000256" key="1">
    <source>
        <dbReference type="PROSITE-ProRule" id="PRU00023"/>
    </source>
</evidence>
<dbReference type="OrthoDB" id="2174193at2759"/>
<dbReference type="PROSITE" id="PS50297">
    <property type="entry name" value="ANK_REP_REGION"/>
    <property type="match status" value="1"/>
</dbReference>
<dbReference type="InterPro" id="IPR036770">
    <property type="entry name" value="Ankyrin_rpt-contain_sf"/>
</dbReference>
<dbReference type="EMBL" id="KQ965830">
    <property type="protein sequence ID" value="KXS10356.1"/>
    <property type="molecule type" value="Genomic_DNA"/>
</dbReference>
<gene>
    <name evidence="3" type="ORF">M427DRAFT_74325</name>
</gene>
<name>A0A139A0P9_GONPJ</name>
<keyword evidence="1" id="KW-0040">ANK repeat</keyword>
<dbReference type="PROSITE" id="PS50088">
    <property type="entry name" value="ANK_REPEAT"/>
    <property type="match status" value="1"/>
</dbReference>
<feature type="repeat" description="ANK" evidence="1">
    <location>
        <begin position="162"/>
        <end position="194"/>
    </location>
</feature>
<feature type="compositionally biased region" description="Low complexity" evidence="2">
    <location>
        <begin position="73"/>
        <end position="84"/>
    </location>
</feature>
<dbReference type="AlphaFoldDB" id="A0A139A0P9"/>
<dbReference type="Pfam" id="PF00023">
    <property type="entry name" value="Ank"/>
    <property type="match status" value="1"/>
</dbReference>
<dbReference type="Proteomes" id="UP000070544">
    <property type="component" value="Unassembled WGS sequence"/>
</dbReference>
<sequence>MRPHSRSGFYAVSPDCAHTPHARASSPARSPLSRRTSASSLPSKSSSSLASSATSAAAAATHTSTPPSPLGTSAAPASSAKSPKFGNNDASAKLIDAIEAGDARTAQAAIAEGADPNSRKSQILGCIVYEGSKWSSSFLGFGGGGPKEKPVGGFAPRNAQAKGESALAVAILRNNPHIVQILLDSGADLNIPIEWKIIRGRAVWSEPIWNSVVHGATATWDMTYHFGSALELAIGEGLTRDPHGETRIEARATPRELWINMPGILNIMSDPGTRGGGSKEKPTFKSIDLVPNLEIVDILLRHCVRVTPAIRPALEKLAALAQARDDVGLNYRKVDVDVPAPPVSSRSYFGNRIVPAPTQQTRDVKVIDPRRLGMVGGRSHATF</sequence>
<reference evidence="3 4" key="1">
    <citation type="journal article" date="2015" name="Genome Biol. Evol.">
        <title>Phylogenomic analyses indicate that early fungi evolved digesting cell walls of algal ancestors of land plants.</title>
        <authorList>
            <person name="Chang Y."/>
            <person name="Wang S."/>
            <person name="Sekimoto S."/>
            <person name="Aerts A.L."/>
            <person name="Choi C."/>
            <person name="Clum A."/>
            <person name="LaButti K.M."/>
            <person name="Lindquist E.A."/>
            <person name="Yee Ngan C."/>
            <person name="Ohm R.A."/>
            <person name="Salamov A.A."/>
            <person name="Grigoriev I.V."/>
            <person name="Spatafora J.W."/>
            <person name="Berbee M.L."/>
        </authorList>
    </citation>
    <scope>NUCLEOTIDE SEQUENCE [LARGE SCALE GENOMIC DNA]</scope>
    <source>
        <strain evidence="3 4">JEL478</strain>
    </source>
</reference>
<evidence type="ECO:0000313" key="4">
    <source>
        <dbReference type="Proteomes" id="UP000070544"/>
    </source>
</evidence>
<keyword evidence="4" id="KW-1185">Reference proteome</keyword>
<feature type="compositionally biased region" description="Low complexity" evidence="2">
    <location>
        <begin position="22"/>
        <end position="65"/>
    </location>
</feature>
<evidence type="ECO:0000256" key="2">
    <source>
        <dbReference type="SAM" id="MobiDB-lite"/>
    </source>
</evidence>
<dbReference type="InterPro" id="IPR002110">
    <property type="entry name" value="Ankyrin_rpt"/>
</dbReference>
<protein>
    <submittedName>
        <fullName evidence="3">Uncharacterized protein</fullName>
    </submittedName>
</protein>
<dbReference type="SUPFAM" id="SSF48403">
    <property type="entry name" value="Ankyrin repeat"/>
    <property type="match status" value="1"/>
</dbReference>